<dbReference type="InterPro" id="IPR011708">
    <property type="entry name" value="DNA_pol3_alpha_NTPase_dom"/>
</dbReference>
<gene>
    <name evidence="11" type="ORF">TQ39_03195</name>
</gene>
<dbReference type="Gene3D" id="1.10.10.1600">
    <property type="entry name" value="Bacterial DNA polymerase III alpha subunit, thumb domain"/>
    <property type="match status" value="1"/>
</dbReference>
<accession>A0A0D8J2V1</accession>
<dbReference type="AlphaFoldDB" id="A0A0D8J2V1"/>
<dbReference type="NCBIfam" id="TIGR00594">
    <property type="entry name" value="polc"/>
    <property type="match status" value="1"/>
</dbReference>
<dbReference type="InterPro" id="IPR004805">
    <property type="entry name" value="DnaE2/DnaE/PolC"/>
</dbReference>
<sequence length="1009" mass="115392">MIYGVELYECFDMSVKDSNSKYFHLVALAKNERGRVALNEIVTQSNFEGFYFKPRIDLAHLRPYADDLIILSACLASKLARESDYGQCVKYINEYKSTFPNFFLEMQSHNTDEQRRYNQKVLELAEATNTEFVITTDSHAATKDDLYYQARHVQIAHDDETLTELYDGCYIQSEAEIYEVMSSQIGEENVKLGLASTNKVADMIENVDMPFQAPQLPTYPLPDGFEDNLSYLKHLTEKGWERRGFDKLSGAAQRIREKRLEYELGIIHQMGFDGYFLIVWDFIKYAKENGQAVGDGRGSGGGSIVNFLLGISELDPIENDLIFERFLNPERVSMPDVDCDFSNREFIVDYLTQKYGEDHVCQIINYSYITPIVAIKDVGKVLGIPYSVCDRISKKFTYKTFEECIENNKSLLDDYSEYDELFRIASHISGRLRNVSIHAGGVGIVDAKITDYMPMKLGSKGEHVIQVDKKKVEEIGIIKFDVLGVSTLAVVQEAMKDIGLSEWDLSINNPEFANDTAMYELLASARTNGVFQVESSGMRDLLLRLKPTNLEDVSAVLALYRPDSMGALEDYINRKNGEKAITYIHPDMEPILKKTYGCMIYQEQLMDVVRKFGGRSYGGADKFRKAIGKKNIELVKEESEKLYGEIIANGYPEGIAKQISDDLKEKGGYLFNKSHSALYSILTLKTAYLKAHYPEYFFKALLNQNRNDYGVINKYIIDTKAFGISVLPPNINRSERYFTVHNSKILFGLEAIRGVGEKVVAQILEERKTNGPFTGLEDFITRVSPSTAVVVSLIKAGALPCKDKRELLERYAQSLFEQKEYTPVKTIYTHKVMLNKYGIDCSVIKGKEERLALLNSRKRIEFYTYQEQRRMKEMHEFEEKYMQNEAFWEFEALSIFLGVNPFEYAYQYINVDYDEAAPDTNVTIVGIIANVQKKKDRTGKQFAFLNMYSVFGLMEVVCWHTQFKQNEDIINRGAQVAMLCKKGGDEKLTAVKAIKPYTQWLKDRKISDI</sequence>
<feature type="domain" description="Bacterial DNA polymerase III alpha subunit NTPase" evidence="8">
    <location>
        <begin position="231"/>
        <end position="484"/>
    </location>
</feature>
<organism evidence="11 12">
    <name type="scientific">Ruthenibacterium lactatiformans</name>
    <dbReference type="NCBI Taxonomy" id="1550024"/>
    <lineage>
        <taxon>Bacteria</taxon>
        <taxon>Bacillati</taxon>
        <taxon>Bacillota</taxon>
        <taxon>Clostridia</taxon>
        <taxon>Eubacteriales</taxon>
        <taxon>Oscillospiraceae</taxon>
        <taxon>Ruthenibacterium</taxon>
    </lineage>
</organism>
<reference evidence="11" key="1">
    <citation type="submission" date="2015-02" db="EMBL/GenBank/DDBJ databases">
        <title>A novel member of the family Ruminococcaceae isolated from human feces.</title>
        <authorList>
            <person name="Shkoporov A.N."/>
            <person name="Chaplin A.V."/>
            <person name="Motuzova O.V."/>
            <person name="Kafarskaia L.I."/>
            <person name="Khokhlova E.V."/>
            <person name="Efimov B.A."/>
        </authorList>
    </citation>
    <scope>NUCLEOTIDE SEQUENCE [LARGE SCALE GENOMIC DNA]</scope>
    <source>
        <strain evidence="11">585-1</strain>
    </source>
</reference>
<evidence type="ECO:0000259" key="10">
    <source>
        <dbReference type="Pfam" id="PF17657"/>
    </source>
</evidence>
<dbReference type="Gene3D" id="3.20.20.140">
    <property type="entry name" value="Metal-dependent hydrolases"/>
    <property type="match status" value="1"/>
</dbReference>
<feature type="domain" description="DNA polymerase helix-hairpin-helix motif" evidence="9">
    <location>
        <begin position="723"/>
        <end position="801"/>
    </location>
</feature>
<comment type="caution">
    <text evidence="11">The sequence shown here is derived from an EMBL/GenBank/DDBJ whole genome shotgun (WGS) entry which is preliminary data.</text>
</comment>
<evidence type="ECO:0000313" key="12">
    <source>
        <dbReference type="Proteomes" id="UP000032483"/>
    </source>
</evidence>
<comment type="catalytic activity">
    <reaction evidence="6">
        <text>DNA(n) + a 2'-deoxyribonucleoside 5'-triphosphate = DNA(n+1) + diphosphate</text>
        <dbReference type="Rhea" id="RHEA:22508"/>
        <dbReference type="Rhea" id="RHEA-COMP:17339"/>
        <dbReference type="Rhea" id="RHEA-COMP:17340"/>
        <dbReference type="ChEBI" id="CHEBI:33019"/>
        <dbReference type="ChEBI" id="CHEBI:61560"/>
        <dbReference type="ChEBI" id="CHEBI:173112"/>
        <dbReference type="EC" id="2.7.7.7"/>
    </reaction>
</comment>
<dbReference type="Pfam" id="PF02811">
    <property type="entry name" value="PHP"/>
    <property type="match status" value="1"/>
</dbReference>
<dbReference type="Gene3D" id="1.10.150.870">
    <property type="match status" value="1"/>
</dbReference>
<evidence type="ECO:0000256" key="1">
    <source>
        <dbReference type="ARBA" id="ARBA00012417"/>
    </source>
</evidence>
<dbReference type="Pfam" id="PF17657">
    <property type="entry name" value="DNA_pol3_finger"/>
    <property type="match status" value="1"/>
</dbReference>
<keyword evidence="12" id="KW-1185">Reference proteome</keyword>
<feature type="domain" description="DNA polymerase III alpha subunit finger" evidence="10">
    <location>
        <begin position="513"/>
        <end position="649"/>
    </location>
</feature>
<dbReference type="InterPro" id="IPR040982">
    <property type="entry name" value="DNA_pol3_finger"/>
</dbReference>
<dbReference type="GO" id="GO:0006260">
    <property type="term" value="P:DNA replication"/>
    <property type="evidence" value="ECO:0007669"/>
    <property type="project" value="UniProtKB-KW"/>
</dbReference>
<dbReference type="InterPro" id="IPR004013">
    <property type="entry name" value="PHP_dom"/>
</dbReference>
<dbReference type="Pfam" id="PF07733">
    <property type="entry name" value="DNA_pol3_alpha"/>
    <property type="match status" value="1"/>
</dbReference>
<evidence type="ECO:0000256" key="5">
    <source>
        <dbReference type="ARBA" id="ARBA00022932"/>
    </source>
</evidence>
<dbReference type="CDD" id="cd04485">
    <property type="entry name" value="DnaE_OBF"/>
    <property type="match status" value="1"/>
</dbReference>
<dbReference type="GO" id="GO:0003887">
    <property type="term" value="F:DNA-directed DNA polymerase activity"/>
    <property type="evidence" value="ECO:0007669"/>
    <property type="project" value="UniProtKB-KW"/>
</dbReference>
<evidence type="ECO:0000259" key="8">
    <source>
        <dbReference type="Pfam" id="PF07733"/>
    </source>
</evidence>
<proteinExistence type="predicted"/>
<dbReference type="GeneID" id="42855642"/>
<evidence type="ECO:0000259" key="9">
    <source>
        <dbReference type="Pfam" id="PF14579"/>
    </source>
</evidence>
<evidence type="ECO:0000259" key="7">
    <source>
        <dbReference type="Pfam" id="PF02811"/>
    </source>
</evidence>
<dbReference type="GO" id="GO:0008408">
    <property type="term" value="F:3'-5' exonuclease activity"/>
    <property type="evidence" value="ECO:0007669"/>
    <property type="project" value="InterPro"/>
</dbReference>
<dbReference type="PANTHER" id="PTHR32294">
    <property type="entry name" value="DNA POLYMERASE III SUBUNIT ALPHA"/>
    <property type="match status" value="1"/>
</dbReference>
<dbReference type="EMBL" id="JXXK01000002">
    <property type="protein sequence ID" value="KJF41217.1"/>
    <property type="molecule type" value="Genomic_DNA"/>
</dbReference>
<dbReference type="Proteomes" id="UP000032483">
    <property type="component" value="Unassembled WGS sequence"/>
</dbReference>
<keyword evidence="5" id="KW-0239">DNA-directed DNA polymerase</keyword>
<dbReference type="PANTHER" id="PTHR32294:SF0">
    <property type="entry name" value="DNA POLYMERASE III SUBUNIT ALPHA"/>
    <property type="match status" value="1"/>
</dbReference>
<evidence type="ECO:0000256" key="6">
    <source>
        <dbReference type="ARBA" id="ARBA00049244"/>
    </source>
</evidence>
<dbReference type="PATRIC" id="fig|1550024.3.peg.717"/>
<dbReference type="InterPro" id="IPR016195">
    <property type="entry name" value="Pol/histidinol_Pase-like"/>
</dbReference>
<dbReference type="RefSeq" id="WP_050004534.1">
    <property type="nucleotide sequence ID" value="NZ_JXXK01000002.1"/>
</dbReference>
<keyword evidence="4" id="KW-0235">DNA replication</keyword>
<dbReference type="Pfam" id="PF14579">
    <property type="entry name" value="HHH_6"/>
    <property type="match status" value="1"/>
</dbReference>
<dbReference type="SUPFAM" id="SSF160975">
    <property type="entry name" value="AF1531-like"/>
    <property type="match status" value="1"/>
</dbReference>
<evidence type="ECO:0000313" key="11">
    <source>
        <dbReference type="EMBL" id="KJF41217.1"/>
    </source>
</evidence>
<evidence type="ECO:0000256" key="4">
    <source>
        <dbReference type="ARBA" id="ARBA00022705"/>
    </source>
</evidence>
<evidence type="ECO:0000256" key="2">
    <source>
        <dbReference type="ARBA" id="ARBA00022679"/>
    </source>
</evidence>
<evidence type="ECO:0000256" key="3">
    <source>
        <dbReference type="ARBA" id="ARBA00022695"/>
    </source>
</evidence>
<protein>
    <recommendedName>
        <fullName evidence="1">DNA-directed DNA polymerase</fullName>
        <ecNumber evidence="1">2.7.7.7</ecNumber>
    </recommendedName>
</protein>
<dbReference type="SUPFAM" id="SSF89550">
    <property type="entry name" value="PHP domain-like"/>
    <property type="match status" value="1"/>
</dbReference>
<dbReference type="InterPro" id="IPR029460">
    <property type="entry name" value="DNAPol_HHH"/>
</dbReference>
<dbReference type="InterPro" id="IPR041931">
    <property type="entry name" value="DNA_pol3_alpha_thumb_dom"/>
</dbReference>
<feature type="domain" description="PHP" evidence="7">
    <location>
        <begin position="2"/>
        <end position="109"/>
    </location>
</feature>
<keyword evidence="2" id="KW-0808">Transferase</keyword>
<name>A0A0D8J2V1_9FIRM</name>
<keyword evidence="3" id="KW-0548">Nucleotidyltransferase</keyword>
<dbReference type="EC" id="2.7.7.7" evidence="1"/>